<keyword evidence="1 10" id="KW-0963">Cytoplasm</keyword>
<dbReference type="Gene3D" id="1.10.40.50">
    <property type="entry name" value="Probable gtpase engc, domain 3"/>
    <property type="match status" value="1"/>
</dbReference>
<reference evidence="15" key="1">
    <citation type="submission" date="2017-06" db="EMBL/GenBank/DDBJ databases">
        <title>FDA dAtabase for Regulatory Grade micrObial Sequences (FDA-ARGOS): Supporting development and validation of Infectious Disease Dx tests.</title>
        <authorList>
            <person name="Goldberg B."/>
            <person name="Campos J."/>
            <person name="Tallon L."/>
            <person name="Sadzewicz L."/>
            <person name="Sengamalay N."/>
            <person name="Ott S."/>
            <person name="Godinez A."/>
            <person name="Nagaraj S."/>
            <person name="Vavikolanu K."/>
            <person name="Nadendla S."/>
            <person name="George J."/>
            <person name="Geyer C."/>
            <person name="Sichtig H."/>
        </authorList>
    </citation>
    <scope>NUCLEOTIDE SEQUENCE [LARGE SCALE GENOMIC DNA]</scope>
    <source>
        <strain evidence="15">FDAARGOS_285</strain>
    </source>
</reference>
<evidence type="ECO:0000256" key="5">
    <source>
        <dbReference type="ARBA" id="ARBA00022741"/>
    </source>
</evidence>
<accession>A0AAI8GT94</accession>
<dbReference type="Pfam" id="PF03193">
    <property type="entry name" value="RsgA_GTPase"/>
    <property type="match status" value="1"/>
</dbReference>
<sequence length="347" mass="39713">MKIEQLGIKEEQLSYYKNNFNDEFKIGRISFVSKNHFKVITTTSQYKAEITQKLVNQKLIPAIGDWVVVNELDDFKLIIDILPRTSELKRQSKKHESLDQYIATNIDEVFIVMGLDGDFNLNRLERYAIQIKESGALPVIILNKLDIIDDYKEKVQLVNRRLSNVPIITTSVIKNINMDQIKKRFYEGMTATLVGSSGVGKSSIANYLVGKDILKTHSTREDDQKGRHTTTHRGLYLIQPTGVIIDTPGMRSLGLSVDQDNIIDSFEDIKLLSQNCKFSDCKHETEPGCKVQEALKNGDLDISQYNNYLKLKKEIAYNNSKVSKKAASEKKKQWKSLTKMNRNKPKY</sequence>
<dbReference type="PANTHER" id="PTHR32120">
    <property type="entry name" value="SMALL RIBOSOMAL SUBUNIT BIOGENESIS GTPASE RSGA"/>
    <property type="match status" value="1"/>
</dbReference>
<evidence type="ECO:0000313" key="14">
    <source>
        <dbReference type="EMBL" id="ASE33638.1"/>
    </source>
</evidence>
<dbReference type="EC" id="3.6.1.-" evidence="10"/>
<evidence type="ECO:0000313" key="15">
    <source>
        <dbReference type="Proteomes" id="UP000197058"/>
    </source>
</evidence>
<feature type="binding site" evidence="10">
    <location>
        <position position="276"/>
    </location>
    <ligand>
        <name>Zn(2+)</name>
        <dbReference type="ChEBI" id="CHEBI:29105"/>
    </ligand>
</feature>
<feature type="binding site" evidence="10">
    <location>
        <position position="289"/>
    </location>
    <ligand>
        <name>Zn(2+)</name>
        <dbReference type="ChEBI" id="CHEBI:29105"/>
    </ligand>
</feature>
<feature type="binding site" evidence="10">
    <location>
        <begin position="143"/>
        <end position="146"/>
    </location>
    <ligand>
        <name>GTP</name>
        <dbReference type="ChEBI" id="CHEBI:37565"/>
    </ligand>
</feature>
<dbReference type="PROSITE" id="PS51721">
    <property type="entry name" value="G_CP"/>
    <property type="match status" value="1"/>
</dbReference>
<keyword evidence="4 10" id="KW-0699">rRNA-binding</keyword>
<evidence type="ECO:0000256" key="11">
    <source>
        <dbReference type="SAM" id="MobiDB-lite"/>
    </source>
</evidence>
<comment type="cofactor">
    <cofactor evidence="10">
        <name>Zn(2+)</name>
        <dbReference type="ChEBI" id="CHEBI:29105"/>
    </cofactor>
    <text evidence="10">Binds 1 zinc ion per subunit.</text>
</comment>
<evidence type="ECO:0000256" key="10">
    <source>
        <dbReference type="HAMAP-Rule" id="MF_01820"/>
    </source>
</evidence>
<dbReference type="PROSITE" id="PS50936">
    <property type="entry name" value="ENGC_GTPASE"/>
    <property type="match status" value="1"/>
</dbReference>
<keyword evidence="9 10" id="KW-0342">GTP-binding</keyword>
<dbReference type="GO" id="GO:0019843">
    <property type="term" value="F:rRNA binding"/>
    <property type="evidence" value="ECO:0007669"/>
    <property type="project" value="UniProtKB-KW"/>
</dbReference>
<dbReference type="SUPFAM" id="SSF52540">
    <property type="entry name" value="P-loop containing nucleoside triphosphate hydrolases"/>
    <property type="match status" value="1"/>
</dbReference>
<comment type="subcellular location">
    <subcellularLocation>
        <location evidence="10">Cytoplasm</location>
    </subcellularLocation>
</comment>
<dbReference type="Proteomes" id="UP000197058">
    <property type="component" value="Chromosome"/>
</dbReference>
<dbReference type="Gene3D" id="3.40.50.300">
    <property type="entry name" value="P-loop containing nucleotide triphosphate hydrolases"/>
    <property type="match status" value="1"/>
</dbReference>
<dbReference type="GO" id="GO:0005525">
    <property type="term" value="F:GTP binding"/>
    <property type="evidence" value="ECO:0007669"/>
    <property type="project" value="UniProtKB-UniRule"/>
</dbReference>
<keyword evidence="5 10" id="KW-0547">Nucleotide-binding</keyword>
<feature type="binding site" evidence="10">
    <location>
        <position position="281"/>
    </location>
    <ligand>
        <name>Zn(2+)</name>
        <dbReference type="ChEBI" id="CHEBI:29105"/>
    </ligand>
</feature>
<dbReference type="InterPro" id="IPR010914">
    <property type="entry name" value="RsgA_GTPase_dom"/>
</dbReference>
<proteinExistence type="inferred from homology"/>
<evidence type="ECO:0000256" key="6">
    <source>
        <dbReference type="ARBA" id="ARBA00022801"/>
    </source>
</evidence>
<evidence type="ECO:0000256" key="7">
    <source>
        <dbReference type="ARBA" id="ARBA00022833"/>
    </source>
</evidence>
<protein>
    <recommendedName>
        <fullName evidence="10">Small ribosomal subunit biogenesis GTPase RsgA</fullName>
        <ecNumber evidence="10">3.6.1.-</ecNumber>
    </recommendedName>
</protein>
<dbReference type="RefSeq" id="WP_058591828.1">
    <property type="nucleotide sequence ID" value="NZ_CP022046.2"/>
</dbReference>
<evidence type="ECO:0000256" key="3">
    <source>
        <dbReference type="ARBA" id="ARBA00022723"/>
    </source>
</evidence>
<dbReference type="NCBIfam" id="TIGR00157">
    <property type="entry name" value="ribosome small subunit-dependent GTPase A"/>
    <property type="match status" value="1"/>
</dbReference>
<keyword evidence="2 10" id="KW-0690">Ribosome biogenesis</keyword>
<evidence type="ECO:0000256" key="2">
    <source>
        <dbReference type="ARBA" id="ARBA00022517"/>
    </source>
</evidence>
<gene>
    <name evidence="10 14" type="primary">rsgA</name>
    <name evidence="14" type="ORF">CEP64_03210</name>
</gene>
<keyword evidence="7 10" id="KW-0862">Zinc</keyword>
<evidence type="ECO:0000256" key="1">
    <source>
        <dbReference type="ARBA" id="ARBA00022490"/>
    </source>
</evidence>
<comment type="subunit">
    <text evidence="10">Monomer. Associates with 30S ribosomal subunit, binds 16S rRNA.</text>
</comment>
<dbReference type="AlphaFoldDB" id="A0AAI8GT94"/>
<evidence type="ECO:0000259" key="12">
    <source>
        <dbReference type="PROSITE" id="PS50936"/>
    </source>
</evidence>
<evidence type="ECO:0000256" key="4">
    <source>
        <dbReference type="ARBA" id="ARBA00022730"/>
    </source>
</evidence>
<evidence type="ECO:0000256" key="9">
    <source>
        <dbReference type="ARBA" id="ARBA00023134"/>
    </source>
</evidence>
<keyword evidence="6 10" id="KW-0378">Hydrolase</keyword>
<evidence type="ECO:0000256" key="8">
    <source>
        <dbReference type="ARBA" id="ARBA00022884"/>
    </source>
</evidence>
<keyword evidence="8 10" id="KW-0694">RNA-binding</keyword>
<dbReference type="EMBL" id="CP022046">
    <property type="protein sequence ID" value="ASE33638.1"/>
    <property type="molecule type" value="Genomic_DNA"/>
</dbReference>
<dbReference type="GO" id="GO:0042274">
    <property type="term" value="P:ribosomal small subunit biogenesis"/>
    <property type="evidence" value="ECO:0007669"/>
    <property type="project" value="UniProtKB-UniRule"/>
</dbReference>
<comment type="function">
    <text evidence="10">One of several proteins that assist in the late maturation steps of the functional core of the 30S ribosomal subunit. Helps release RbfA from mature subunits. May play a role in the assembly of ribosomal proteins into the subunit. Circularly permuted GTPase that catalyzes slow GTP hydrolysis, GTPase activity is stimulated by the 30S ribosomal subunit.</text>
</comment>
<dbReference type="GO" id="GO:0003924">
    <property type="term" value="F:GTPase activity"/>
    <property type="evidence" value="ECO:0007669"/>
    <property type="project" value="UniProtKB-UniRule"/>
</dbReference>
<feature type="region of interest" description="Disordered" evidence="11">
    <location>
        <begin position="321"/>
        <end position="347"/>
    </location>
</feature>
<dbReference type="CDD" id="cd01854">
    <property type="entry name" value="YjeQ_EngC"/>
    <property type="match status" value="1"/>
</dbReference>
<dbReference type="InterPro" id="IPR030378">
    <property type="entry name" value="G_CP_dom"/>
</dbReference>
<dbReference type="HAMAP" id="MF_01820">
    <property type="entry name" value="GTPase_RsgA"/>
    <property type="match status" value="1"/>
</dbReference>
<dbReference type="KEGG" id="sscu:CEP64_03210"/>
<feature type="binding site" evidence="10">
    <location>
        <position position="283"/>
    </location>
    <ligand>
        <name>Zn(2+)</name>
        <dbReference type="ChEBI" id="CHEBI:29105"/>
    </ligand>
</feature>
<dbReference type="InterPro" id="IPR027417">
    <property type="entry name" value="P-loop_NTPase"/>
</dbReference>
<keyword evidence="3 10" id="KW-0479">Metal-binding</keyword>
<dbReference type="GO" id="GO:0005737">
    <property type="term" value="C:cytoplasm"/>
    <property type="evidence" value="ECO:0007669"/>
    <property type="project" value="UniProtKB-SubCell"/>
</dbReference>
<comment type="similarity">
    <text evidence="10">Belongs to the TRAFAC class YlqF/YawG GTPase family. RsgA subfamily.</text>
</comment>
<dbReference type="PANTHER" id="PTHR32120:SF10">
    <property type="entry name" value="SMALL RIBOSOMAL SUBUNIT BIOGENESIS GTPASE RSGA"/>
    <property type="match status" value="1"/>
</dbReference>
<dbReference type="InterPro" id="IPR004881">
    <property type="entry name" value="Ribosome_biogen_GTPase_RsgA"/>
</dbReference>
<feature type="domain" description="CP-type G" evidence="13">
    <location>
        <begin position="95"/>
        <end position="253"/>
    </location>
</feature>
<name>A0AAI8GT94_MAMSC</name>
<feature type="domain" description="EngC GTPase" evidence="12">
    <location>
        <begin position="104"/>
        <end position="251"/>
    </location>
</feature>
<organism evidence="14 15">
    <name type="scientific">Mammaliicoccus sciuri</name>
    <name type="common">Staphylococcus sciuri</name>
    <dbReference type="NCBI Taxonomy" id="1296"/>
    <lineage>
        <taxon>Bacteria</taxon>
        <taxon>Bacillati</taxon>
        <taxon>Bacillota</taxon>
        <taxon>Bacilli</taxon>
        <taxon>Bacillales</taxon>
        <taxon>Staphylococcaceae</taxon>
        <taxon>Mammaliicoccus</taxon>
    </lineage>
</organism>
<feature type="binding site" evidence="10">
    <location>
        <begin position="195"/>
        <end position="203"/>
    </location>
    <ligand>
        <name>GTP</name>
        <dbReference type="ChEBI" id="CHEBI:37565"/>
    </ligand>
</feature>
<evidence type="ECO:0000259" key="13">
    <source>
        <dbReference type="PROSITE" id="PS51721"/>
    </source>
</evidence>
<dbReference type="GO" id="GO:0046872">
    <property type="term" value="F:metal ion binding"/>
    <property type="evidence" value="ECO:0007669"/>
    <property type="project" value="UniProtKB-KW"/>
</dbReference>